<name>A0ABS0RV60_9ACTN</name>
<accession>A0ABS0RV60</accession>
<dbReference type="EMBL" id="JAEEAQ010001617">
    <property type="protein sequence ID" value="MBI0320536.1"/>
    <property type="molecule type" value="Genomic_DNA"/>
</dbReference>
<feature type="region of interest" description="Disordered" evidence="1">
    <location>
        <begin position="40"/>
        <end position="103"/>
    </location>
</feature>
<protein>
    <submittedName>
        <fullName evidence="2">Chromosome segregation protein ParM</fullName>
    </submittedName>
</protein>
<gene>
    <name evidence="2" type="ORF">JBF12_47855</name>
</gene>
<evidence type="ECO:0000256" key="1">
    <source>
        <dbReference type="SAM" id="MobiDB-lite"/>
    </source>
</evidence>
<keyword evidence="3" id="KW-1185">Reference proteome</keyword>
<feature type="non-terminal residue" evidence="2">
    <location>
        <position position="1"/>
    </location>
</feature>
<evidence type="ECO:0000313" key="3">
    <source>
        <dbReference type="Proteomes" id="UP000638849"/>
    </source>
</evidence>
<dbReference type="Proteomes" id="UP000638849">
    <property type="component" value="Unassembled WGS sequence"/>
</dbReference>
<organism evidence="2 3">
    <name type="scientific">Streptomyces javensis</name>
    <dbReference type="NCBI Taxonomy" id="114698"/>
    <lineage>
        <taxon>Bacteria</taxon>
        <taxon>Bacillati</taxon>
        <taxon>Actinomycetota</taxon>
        <taxon>Actinomycetes</taxon>
        <taxon>Kitasatosporales</taxon>
        <taxon>Streptomycetaceae</taxon>
        <taxon>Streptomyces</taxon>
        <taxon>Streptomyces violaceusniger group</taxon>
    </lineage>
</organism>
<proteinExistence type="predicted"/>
<comment type="caution">
    <text evidence="2">The sequence shown here is derived from an EMBL/GenBank/DDBJ whole genome shotgun (WGS) entry which is preliminary data.</text>
</comment>
<reference evidence="2 3" key="1">
    <citation type="submission" date="2020-12" db="EMBL/GenBank/DDBJ databases">
        <authorList>
            <person name="Kusuma A.B."/>
            <person name="Nouioui I."/>
            <person name="Goodfellow M."/>
        </authorList>
    </citation>
    <scope>NUCLEOTIDE SEQUENCE [LARGE SCALE GENOMIC DNA]</scope>
    <source>
        <strain evidence="2 3">DSM 41764</strain>
    </source>
</reference>
<sequence>DRVLRTLFMNFKDGIDRYFPDTIATLTDYEIRELEARGLWFDWTEPPRPGEFGPEPGDDEDSDDDAPKKGGGKRRSGGNSATRRDAVTSPRQALEAIKNLTNA</sequence>
<evidence type="ECO:0000313" key="2">
    <source>
        <dbReference type="EMBL" id="MBI0320536.1"/>
    </source>
</evidence>